<keyword evidence="4" id="KW-1185">Reference proteome</keyword>
<comment type="similarity">
    <text evidence="1">Belongs to the AHA1 family.</text>
</comment>
<sequence length="161" mass="17709">MTDTNDVRIERTFDAPIDLIWAMWTEADHFANWYGPMGASIPTAEMDVSVGGRRHIGMEVETPNGAMRMFFVGEYLEIEPKTRLVYTESMADADGNEMTAEQMGMPSGTPMETSVVVELEELGAQTRMVMTHRGVPADSPGGQGWAMAIDKMEARLADLGS</sequence>
<dbReference type="Gene3D" id="3.30.530.20">
    <property type="match status" value="1"/>
</dbReference>
<dbReference type="Pfam" id="PF08327">
    <property type="entry name" value="AHSA1"/>
    <property type="match status" value="1"/>
</dbReference>
<gene>
    <name evidence="3" type="ORF">YM304_31570</name>
</gene>
<evidence type="ECO:0000313" key="4">
    <source>
        <dbReference type="Proteomes" id="UP000011863"/>
    </source>
</evidence>
<reference evidence="3 4" key="1">
    <citation type="journal article" date="2013" name="Int. J. Syst. Evol. Microbiol.">
        <title>Ilumatobacter nonamiense sp. nov. and Ilumatobacter coccineum sp. nov., isolated from seashore sand.</title>
        <authorList>
            <person name="Matsumoto A."/>
            <person name="Kasai H."/>
            <person name="Matsuo Y."/>
            <person name="Shizuri Y."/>
            <person name="Ichikawa N."/>
            <person name="Fujita N."/>
            <person name="Omura S."/>
            <person name="Takahashi Y."/>
        </authorList>
    </citation>
    <scope>NUCLEOTIDE SEQUENCE [LARGE SCALE GENOMIC DNA]</scope>
    <source>
        <strain evidence="4">NBRC 103263 / KCTC 29153 / YM16-304</strain>
    </source>
</reference>
<evidence type="ECO:0000256" key="1">
    <source>
        <dbReference type="ARBA" id="ARBA00006817"/>
    </source>
</evidence>
<dbReference type="CDD" id="cd07814">
    <property type="entry name" value="SRPBCC_CalC_Aha1-like"/>
    <property type="match status" value="1"/>
</dbReference>
<dbReference type="OrthoDB" id="5185819at2"/>
<dbReference type="Proteomes" id="UP000011863">
    <property type="component" value="Chromosome"/>
</dbReference>
<dbReference type="SUPFAM" id="SSF55961">
    <property type="entry name" value="Bet v1-like"/>
    <property type="match status" value="1"/>
</dbReference>
<dbReference type="InterPro" id="IPR023393">
    <property type="entry name" value="START-like_dom_sf"/>
</dbReference>
<dbReference type="EMBL" id="AP012057">
    <property type="protein sequence ID" value="BAN03471.1"/>
    <property type="molecule type" value="Genomic_DNA"/>
</dbReference>
<proteinExistence type="inferred from homology"/>
<accession>A0A6C7EAH8</accession>
<dbReference type="AlphaFoldDB" id="A0A6C7EAH8"/>
<feature type="domain" description="Activator of Hsp90 ATPase homologue 1/2-like C-terminal" evidence="2">
    <location>
        <begin position="14"/>
        <end position="156"/>
    </location>
</feature>
<evidence type="ECO:0000259" key="2">
    <source>
        <dbReference type="Pfam" id="PF08327"/>
    </source>
</evidence>
<evidence type="ECO:0000313" key="3">
    <source>
        <dbReference type="EMBL" id="BAN03471.1"/>
    </source>
</evidence>
<name>A0A6C7EAH8_ILUCY</name>
<organism evidence="3 4">
    <name type="scientific">Ilumatobacter coccineus (strain NBRC 103263 / KCTC 29153 / YM16-304)</name>
    <dbReference type="NCBI Taxonomy" id="1313172"/>
    <lineage>
        <taxon>Bacteria</taxon>
        <taxon>Bacillati</taxon>
        <taxon>Actinomycetota</taxon>
        <taxon>Acidimicrobiia</taxon>
        <taxon>Acidimicrobiales</taxon>
        <taxon>Ilumatobacteraceae</taxon>
        <taxon>Ilumatobacter</taxon>
    </lineage>
</organism>
<dbReference type="InterPro" id="IPR013538">
    <property type="entry name" value="ASHA1/2-like_C"/>
</dbReference>
<protein>
    <recommendedName>
        <fullName evidence="2">Activator of Hsp90 ATPase homologue 1/2-like C-terminal domain-containing protein</fullName>
    </recommendedName>
</protein>
<dbReference type="RefSeq" id="WP_015442718.1">
    <property type="nucleotide sequence ID" value="NC_020520.1"/>
</dbReference>
<dbReference type="KEGG" id="aym:YM304_31570"/>